<keyword evidence="2" id="KW-1185">Reference proteome</keyword>
<gene>
    <name evidence="1" type="ORF">KIN20_023761</name>
</gene>
<dbReference type="AlphaFoldDB" id="A0AAD5N6V8"/>
<accession>A0AAD5N6V8</accession>
<reference evidence="1" key="1">
    <citation type="submission" date="2021-06" db="EMBL/GenBank/DDBJ databases">
        <title>Parelaphostrongylus tenuis whole genome reference sequence.</title>
        <authorList>
            <person name="Garwood T.J."/>
            <person name="Larsen P.A."/>
            <person name="Fountain-Jones N.M."/>
            <person name="Garbe J.R."/>
            <person name="Macchietto M.G."/>
            <person name="Kania S.A."/>
            <person name="Gerhold R.W."/>
            <person name="Richards J.E."/>
            <person name="Wolf T.M."/>
        </authorList>
    </citation>
    <scope>NUCLEOTIDE SEQUENCE</scope>
    <source>
        <strain evidence="1">MNPRO001-30</strain>
        <tissue evidence="1">Meninges</tissue>
    </source>
</reference>
<name>A0AAD5N6V8_PARTN</name>
<organism evidence="1 2">
    <name type="scientific">Parelaphostrongylus tenuis</name>
    <name type="common">Meningeal worm</name>
    <dbReference type="NCBI Taxonomy" id="148309"/>
    <lineage>
        <taxon>Eukaryota</taxon>
        <taxon>Metazoa</taxon>
        <taxon>Ecdysozoa</taxon>
        <taxon>Nematoda</taxon>
        <taxon>Chromadorea</taxon>
        <taxon>Rhabditida</taxon>
        <taxon>Rhabditina</taxon>
        <taxon>Rhabditomorpha</taxon>
        <taxon>Strongyloidea</taxon>
        <taxon>Metastrongylidae</taxon>
        <taxon>Parelaphostrongylus</taxon>
    </lineage>
</organism>
<evidence type="ECO:0000313" key="2">
    <source>
        <dbReference type="Proteomes" id="UP001196413"/>
    </source>
</evidence>
<comment type="caution">
    <text evidence="1">The sequence shown here is derived from an EMBL/GenBank/DDBJ whole genome shotgun (WGS) entry which is preliminary data.</text>
</comment>
<evidence type="ECO:0000313" key="1">
    <source>
        <dbReference type="EMBL" id="KAJ1363816.1"/>
    </source>
</evidence>
<dbReference type="Proteomes" id="UP001196413">
    <property type="component" value="Unassembled WGS sequence"/>
</dbReference>
<dbReference type="EMBL" id="JAHQIW010004803">
    <property type="protein sequence ID" value="KAJ1363816.1"/>
    <property type="molecule type" value="Genomic_DNA"/>
</dbReference>
<sequence length="54" mass="6016">MNHLLKRSLLLIKVSKTLSLIRKDTHQEASTGCYFLIPAAQTRIVSLLAQVSAH</sequence>
<protein>
    <submittedName>
        <fullName evidence="1">Uncharacterized protein</fullName>
    </submittedName>
</protein>
<proteinExistence type="predicted"/>